<evidence type="ECO:0000313" key="3">
    <source>
        <dbReference type="Proteomes" id="UP000214646"/>
    </source>
</evidence>
<accession>A0A225DZ87</accession>
<evidence type="ECO:0000256" key="1">
    <source>
        <dbReference type="SAM" id="Phobius"/>
    </source>
</evidence>
<feature type="transmembrane region" description="Helical" evidence="1">
    <location>
        <begin position="27"/>
        <end position="45"/>
    </location>
</feature>
<dbReference type="EMBL" id="NIDE01000001">
    <property type="protein sequence ID" value="OWK46820.1"/>
    <property type="molecule type" value="Genomic_DNA"/>
</dbReference>
<reference evidence="3" key="1">
    <citation type="submission" date="2017-06" db="EMBL/GenBank/DDBJ databases">
        <title>Genome analysis of Fimbriiglobus ruber SP5, the first member of the order Planctomycetales with confirmed chitinolytic capability.</title>
        <authorList>
            <person name="Ravin N.V."/>
            <person name="Rakitin A.L."/>
            <person name="Ivanova A.A."/>
            <person name="Beletsky A.V."/>
            <person name="Kulichevskaya I.S."/>
            <person name="Mardanov A.V."/>
            <person name="Dedysh S.N."/>
        </authorList>
    </citation>
    <scope>NUCLEOTIDE SEQUENCE [LARGE SCALE GENOMIC DNA]</scope>
    <source>
        <strain evidence="3">SP5</strain>
    </source>
</reference>
<sequence>MALGMIVQLGLFLYFVASIPKGFLTAVFLESGCIIALGALLYLGNAKKIGRLLMIIGSCPLIPILPFALPILLGR</sequence>
<keyword evidence="1" id="KW-0472">Membrane</keyword>
<evidence type="ECO:0000313" key="2">
    <source>
        <dbReference type="EMBL" id="OWK46820.1"/>
    </source>
</evidence>
<gene>
    <name evidence="2" type="ORF">FRUB_00519</name>
</gene>
<organism evidence="2 3">
    <name type="scientific">Fimbriiglobus ruber</name>
    <dbReference type="NCBI Taxonomy" id="1908690"/>
    <lineage>
        <taxon>Bacteria</taxon>
        <taxon>Pseudomonadati</taxon>
        <taxon>Planctomycetota</taxon>
        <taxon>Planctomycetia</taxon>
        <taxon>Gemmatales</taxon>
        <taxon>Gemmataceae</taxon>
        <taxon>Fimbriiglobus</taxon>
    </lineage>
</organism>
<protein>
    <submittedName>
        <fullName evidence="2">Uncharacterized protein</fullName>
    </submittedName>
</protein>
<feature type="transmembrane region" description="Helical" evidence="1">
    <location>
        <begin position="52"/>
        <end position="73"/>
    </location>
</feature>
<comment type="caution">
    <text evidence="2">The sequence shown here is derived from an EMBL/GenBank/DDBJ whole genome shotgun (WGS) entry which is preliminary data.</text>
</comment>
<keyword evidence="3" id="KW-1185">Reference proteome</keyword>
<keyword evidence="1" id="KW-1133">Transmembrane helix</keyword>
<keyword evidence="1" id="KW-0812">Transmembrane</keyword>
<dbReference type="Proteomes" id="UP000214646">
    <property type="component" value="Unassembled WGS sequence"/>
</dbReference>
<name>A0A225DZ87_9BACT</name>
<proteinExistence type="predicted"/>
<dbReference type="AlphaFoldDB" id="A0A225DZ87"/>